<dbReference type="InterPro" id="IPR000488">
    <property type="entry name" value="Death_dom"/>
</dbReference>
<evidence type="ECO:0000259" key="6">
    <source>
        <dbReference type="PROSITE" id="PS50017"/>
    </source>
</evidence>
<protein>
    <submittedName>
        <fullName evidence="8">Protein slit-like</fullName>
    </submittedName>
</protein>
<dbReference type="InterPro" id="IPR000372">
    <property type="entry name" value="LRRNT"/>
</dbReference>
<keyword evidence="3" id="KW-0677">Repeat</keyword>
<dbReference type="Pfam" id="PF00531">
    <property type="entry name" value="Death"/>
    <property type="match status" value="1"/>
</dbReference>
<evidence type="ECO:0000256" key="3">
    <source>
        <dbReference type="ARBA" id="ARBA00022737"/>
    </source>
</evidence>
<keyword evidence="4" id="KW-0812">Transmembrane</keyword>
<dbReference type="Gene3D" id="1.10.533.10">
    <property type="entry name" value="Death Domain, Fas"/>
    <property type="match status" value="1"/>
</dbReference>
<dbReference type="SMART" id="SM00005">
    <property type="entry name" value="DEATH"/>
    <property type="match status" value="1"/>
</dbReference>
<dbReference type="PANTHER" id="PTHR24369:SF210">
    <property type="entry name" value="CHAOPTIN-RELATED"/>
    <property type="match status" value="1"/>
</dbReference>
<dbReference type="PROSITE" id="PS50017">
    <property type="entry name" value="DEATH_DOMAIN"/>
    <property type="match status" value="1"/>
</dbReference>
<dbReference type="GeneID" id="109465209"/>
<keyword evidence="2 5" id="KW-0732">Signal</keyword>
<keyword evidence="1" id="KW-0433">Leucine-rich repeat</keyword>
<dbReference type="RefSeq" id="XP_019617914.1">
    <property type="nucleotide sequence ID" value="XM_019762355.1"/>
</dbReference>
<dbReference type="InterPro" id="IPR050541">
    <property type="entry name" value="LRR_TM_domain-containing"/>
</dbReference>
<sequence>MPRWSKYWLVVFVASFVSSRVSTCPVGCTCTEYLVDLNVACSGNGSTSLRNKLPPDTTFLTLTGYRLPVLNLNVLGGLKKLRGLKLPSNEITQIEGTLEVFPRLYELDLSRNKFTSVSPRTFGNATTRLGYVDLSENPFDCDSECGGIQLNSLCDCSVNTFNCTCNILWLKQQVKHWGPSVWMGVRCQVPKDKDIRTVDIRDYWCKRKLCWISGIPIISLAVILIIAAIVYICKKRNRYTLLGTDPVTKQLIKLSGKLGMEWESLATHLGFTRAEVDEFIRNNDRNMRGQIRAMLLSWRNKNGEQATLATLVELLKSYEPPLDTEIYQFLEVSSPIN</sequence>
<evidence type="ECO:0000313" key="8">
    <source>
        <dbReference type="RefSeq" id="XP_019617914.1"/>
    </source>
</evidence>
<feature type="signal peptide" evidence="5">
    <location>
        <begin position="1"/>
        <end position="23"/>
    </location>
</feature>
<feature type="chain" id="PRO_5028234271" evidence="5">
    <location>
        <begin position="24"/>
        <end position="337"/>
    </location>
</feature>
<dbReference type="SUPFAM" id="SSF52058">
    <property type="entry name" value="L domain-like"/>
    <property type="match status" value="1"/>
</dbReference>
<dbReference type="Proteomes" id="UP000515135">
    <property type="component" value="Unplaced"/>
</dbReference>
<keyword evidence="7" id="KW-1185">Reference proteome</keyword>
<dbReference type="SUPFAM" id="SSF47986">
    <property type="entry name" value="DEATH domain"/>
    <property type="match status" value="1"/>
</dbReference>
<dbReference type="Gene3D" id="3.80.10.10">
    <property type="entry name" value="Ribonuclease Inhibitor"/>
    <property type="match status" value="1"/>
</dbReference>
<evidence type="ECO:0000256" key="2">
    <source>
        <dbReference type="ARBA" id="ARBA00022729"/>
    </source>
</evidence>
<dbReference type="InterPro" id="IPR032675">
    <property type="entry name" value="LRR_dom_sf"/>
</dbReference>
<feature type="domain" description="Death" evidence="6">
    <location>
        <begin position="258"/>
        <end position="316"/>
    </location>
</feature>
<organism evidence="7 8">
    <name type="scientific">Branchiostoma belcheri</name>
    <name type="common">Amphioxus</name>
    <dbReference type="NCBI Taxonomy" id="7741"/>
    <lineage>
        <taxon>Eukaryota</taxon>
        <taxon>Metazoa</taxon>
        <taxon>Chordata</taxon>
        <taxon>Cephalochordata</taxon>
        <taxon>Leptocardii</taxon>
        <taxon>Amphioxiformes</taxon>
        <taxon>Branchiostomatidae</taxon>
        <taxon>Branchiostoma</taxon>
    </lineage>
</organism>
<keyword evidence="4" id="KW-1133">Transmembrane helix</keyword>
<dbReference type="AlphaFoldDB" id="A0A6P4Y6E2"/>
<dbReference type="GO" id="GO:0007165">
    <property type="term" value="P:signal transduction"/>
    <property type="evidence" value="ECO:0007669"/>
    <property type="project" value="InterPro"/>
</dbReference>
<feature type="transmembrane region" description="Helical" evidence="4">
    <location>
        <begin position="211"/>
        <end position="233"/>
    </location>
</feature>
<name>A0A6P4Y6E2_BRABE</name>
<evidence type="ECO:0000313" key="7">
    <source>
        <dbReference type="Proteomes" id="UP000515135"/>
    </source>
</evidence>
<gene>
    <name evidence="8" type="primary">LOC109465209</name>
</gene>
<dbReference type="InterPro" id="IPR011029">
    <property type="entry name" value="DEATH-like_dom_sf"/>
</dbReference>
<dbReference type="GO" id="GO:0005886">
    <property type="term" value="C:plasma membrane"/>
    <property type="evidence" value="ECO:0007669"/>
    <property type="project" value="TreeGrafter"/>
</dbReference>
<dbReference type="SMART" id="SM00013">
    <property type="entry name" value="LRRNT"/>
    <property type="match status" value="1"/>
</dbReference>
<evidence type="ECO:0000256" key="4">
    <source>
        <dbReference type="SAM" id="Phobius"/>
    </source>
</evidence>
<keyword evidence="4" id="KW-0472">Membrane</keyword>
<dbReference type="KEGG" id="bbel:109465209"/>
<dbReference type="PANTHER" id="PTHR24369">
    <property type="entry name" value="ANTIGEN BSP, PUTATIVE-RELATED"/>
    <property type="match status" value="1"/>
</dbReference>
<proteinExistence type="predicted"/>
<dbReference type="OrthoDB" id="10031931at2759"/>
<evidence type="ECO:0000256" key="1">
    <source>
        <dbReference type="ARBA" id="ARBA00022614"/>
    </source>
</evidence>
<reference evidence="8" key="1">
    <citation type="submission" date="2025-08" db="UniProtKB">
        <authorList>
            <consortium name="RefSeq"/>
        </authorList>
    </citation>
    <scope>IDENTIFICATION</scope>
    <source>
        <tissue evidence="8">Gonad</tissue>
    </source>
</reference>
<accession>A0A6P4Y6E2</accession>
<evidence type="ECO:0000256" key="5">
    <source>
        <dbReference type="SAM" id="SignalP"/>
    </source>
</evidence>